<evidence type="ECO:0000313" key="2">
    <source>
        <dbReference type="Proteomes" id="UP000749646"/>
    </source>
</evidence>
<evidence type="ECO:0000313" key="1">
    <source>
        <dbReference type="EMBL" id="KAF9946824.1"/>
    </source>
</evidence>
<gene>
    <name evidence="1" type="ORF">BGZ65_009366</name>
</gene>
<dbReference type="Proteomes" id="UP000749646">
    <property type="component" value="Unassembled WGS sequence"/>
</dbReference>
<proteinExistence type="predicted"/>
<protein>
    <submittedName>
        <fullName evidence="1">Uncharacterized protein</fullName>
    </submittedName>
</protein>
<keyword evidence="2" id="KW-1185">Reference proteome</keyword>
<organism evidence="1 2">
    <name type="scientific">Modicella reniformis</name>
    <dbReference type="NCBI Taxonomy" id="1440133"/>
    <lineage>
        <taxon>Eukaryota</taxon>
        <taxon>Fungi</taxon>
        <taxon>Fungi incertae sedis</taxon>
        <taxon>Mucoromycota</taxon>
        <taxon>Mortierellomycotina</taxon>
        <taxon>Mortierellomycetes</taxon>
        <taxon>Mortierellales</taxon>
        <taxon>Mortierellaceae</taxon>
        <taxon>Modicella</taxon>
    </lineage>
</organism>
<accession>A0A9P6LWK4</accession>
<reference evidence="1" key="1">
    <citation type="journal article" date="2020" name="Fungal Divers.">
        <title>Resolving the Mortierellaceae phylogeny through synthesis of multi-gene phylogenetics and phylogenomics.</title>
        <authorList>
            <person name="Vandepol N."/>
            <person name="Liber J."/>
            <person name="Desiro A."/>
            <person name="Na H."/>
            <person name="Kennedy M."/>
            <person name="Barry K."/>
            <person name="Grigoriev I.V."/>
            <person name="Miller A.N."/>
            <person name="O'Donnell K."/>
            <person name="Stajich J.E."/>
            <person name="Bonito G."/>
        </authorList>
    </citation>
    <scope>NUCLEOTIDE SEQUENCE</scope>
    <source>
        <strain evidence="1">MES-2147</strain>
    </source>
</reference>
<dbReference type="EMBL" id="JAAAHW010007684">
    <property type="protein sequence ID" value="KAF9946824.1"/>
    <property type="molecule type" value="Genomic_DNA"/>
</dbReference>
<comment type="caution">
    <text evidence="1">The sequence shown here is derived from an EMBL/GenBank/DDBJ whole genome shotgun (WGS) entry which is preliminary data.</text>
</comment>
<dbReference type="AlphaFoldDB" id="A0A9P6LWK4"/>
<name>A0A9P6LWK4_9FUNG</name>
<sequence length="145" mass="15514">PISERTSRSSSPYMLGNNAPVVYRPQNPVKEVPPPYSATTSPVVTYGTPVATPTSPPGTPQQHIVANGTTVQQAPGGLYRHPSMPQGGQYHQVGQQVYVQAMRPQIGQPAPMAYRPVTVPGVQASSQPQRLQQPVVYLQLSSSSL</sequence>
<feature type="non-terminal residue" evidence="1">
    <location>
        <position position="1"/>
    </location>
</feature>